<feature type="region of interest" description="Disordered" evidence="1">
    <location>
        <begin position="204"/>
        <end position="229"/>
    </location>
</feature>
<feature type="signal peptide" evidence="2">
    <location>
        <begin position="1"/>
        <end position="20"/>
    </location>
</feature>
<dbReference type="InterPro" id="IPR054293">
    <property type="entry name" value="DUF7029"/>
</dbReference>
<feature type="domain" description="DUF7029" evidence="3">
    <location>
        <begin position="91"/>
        <end position="187"/>
    </location>
</feature>
<dbReference type="InterPro" id="IPR055647">
    <property type="entry name" value="DUF7223"/>
</dbReference>
<dbReference type="EMBL" id="ML995475">
    <property type="protein sequence ID" value="KAF2146959.1"/>
    <property type="molecule type" value="Genomic_DNA"/>
</dbReference>
<organism evidence="5 6">
    <name type="scientific">Aplosporella prunicola CBS 121167</name>
    <dbReference type="NCBI Taxonomy" id="1176127"/>
    <lineage>
        <taxon>Eukaryota</taxon>
        <taxon>Fungi</taxon>
        <taxon>Dikarya</taxon>
        <taxon>Ascomycota</taxon>
        <taxon>Pezizomycotina</taxon>
        <taxon>Dothideomycetes</taxon>
        <taxon>Dothideomycetes incertae sedis</taxon>
        <taxon>Botryosphaeriales</taxon>
        <taxon>Aplosporellaceae</taxon>
        <taxon>Aplosporella</taxon>
    </lineage>
</organism>
<feature type="compositionally biased region" description="Low complexity" evidence="1">
    <location>
        <begin position="215"/>
        <end position="224"/>
    </location>
</feature>
<feature type="domain" description="DUF7223" evidence="4">
    <location>
        <begin position="261"/>
        <end position="470"/>
    </location>
</feature>
<proteinExistence type="predicted"/>
<keyword evidence="6" id="KW-1185">Reference proteome</keyword>
<accession>A0A6A6BS86</accession>
<name>A0A6A6BS86_9PEZI</name>
<evidence type="ECO:0000259" key="4">
    <source>
        <dbReference type="Pfam" id="PF23865"/>
    </source>
</evidence>
<evidence type="ECO:0000256" key="1">
    <source>
        <dbReference type="SAM" id="MobiDB-lite"/>
    </source>
</evidence>
<dbReference type="OrthoDB" id="5382170at2759"/>
<dbReference type="Pfam" id="PF22974">
    <property type="entry name" value="DUF7029"/>
    <property type="match status" value="1"/>
</dbReference>
<sequence length="519" mass="57133">MLLFHHLLLLFSLLYGICTAIQAVQRNNNNAVQETPKDRTTMHRRELVAATKLSKLARRSNTVELASAFDLEYLEGGDFYGNSPLGATVHVESHKPVLLLEEIEHLLNIVECSSSTISMAFLTDHASVPLEKAFEQLKGGFVVSSHYGCNVAGARNVFRVESYDMSTDEGHVRLSVSRMSWENAFPNLSIKMSSTKEKIVHRPHENFRRQLTPASETSTSSSVSNPINPEETNKAYLSIGKELLETALEIPAVANIVPPPFTIECKDCTTNGTVDFEFFDFQKDCNLEGLLDCINGVNAAVKVEGFEAHVELSATLSREAEFEAPLSALNLDHSLDLTTRKIKDLGSIELGWSPSIFLSYEMNGNITFTYGFKVKMSSALSINLGMKDQTEPNRIGLGKLNVETIPFQAEAKVDNITFSIALRSRLSASFTFESSFTNQSSIGVSAGIQLDMPGLSTKVTSMQAVDANCQPLKDSNTNSDDRNLIEKILTNVYRFDSSAIMNASVFSQVTTSTGCPEEF</sequence>
<evidence type="ECO:0000259" key="3">
    <source>
        <dbReference type="Pfam" id="PF22974"/>
    </source>
</evidence>
<evidence type="ECO:0000313" key="5">
    <source>
        <dbReference type="EMBL" id="KAF2146959.1"/>
    </source>
</evidence>
<dbReference type="GeneID" id="54300341"/>
<evidence type="ECO:0000313" key="6">
    <source>
        <dbReference type="Proteomes" id="UP000799438"/>
    </source>
</evidence>
<protein>
    <submittedName>
        <fullName evidence="5">Uncharacterized protein</fullName>
    </submittedName>
</protein>
<reference evidence="5" key="1">
    <citation type="journal article" date="2020" name="Stud. Mycol.">
        <title>101 Dothideomycetes genomes: a test case for predicting lifestyles and emergence of pathogens.</title>
        <authorList>
            <person name="Haridas S."/>
            <person name="Albert R."/>
            <person name="Binder M."/>
            <person name="Bloem J."/>
            <person name="Labutti K."/>
            <person name="Salamov A."/>
            <person name="Andreopoulos B."/>
            <person name="Baker S."/>
            <person name="Barry K."/>
            <person name="Bills G."/>
            <person name="Bluhm B."/>
            <person name="Cannon C."/>
            <person name="Castanera R."/>
            <person name="Culley D."/>
            <person name="Daum C."/>
            <person name="Ezra D."/>
            <person name="Gonzalez J."/>
            <person name="Henrissat B."/>
            <person name="Kuo A."/>
            <person name="Liang C."/>
            <person name="Lipzen A."/>
            <person name="Lutzoni F."/>
            <person name="Magnuson J."/>
            <person name="Mondo S."/>
            <person name="Nolan M."/>
            <person name="Ohm R."/>
            <person name="Pangilinan J."/>
            <person name="Park H.-J."/>
            <person name="Ramirez L."/>
            <person name="Alfaro M."/>
            <person name="Sun H."/>
            <person name="Tritt A."/>
            <person name="Yoshinaga Y."/>
            <person name="Zwiers L.-H."/>
            <person name="Turgeon B."/>
            <person name="Goodwin S."/>
            <person name="Spatafora J."/>
            <person name="Crous P."/>
            <person name="Grigoriev I."/>
        </authorList>
    </citation>
    <scope>NUCLEOTIDE SEQUENCE</scope>
    <source>
        <strain evidence="5">CBS 121167</strain>
    </source>
</reference>
<keyword evidence="2" id="KW-0732">Signal</keyword>
<gene>
    <name evidence="5" type="ORF">K452DRAFT_304856</name>
</gene>
<evidence type="ECO:0000256" key="2">
    <source>
        <dbReference type="SAM" id="SignalP"/>
    </source>
</evidence>
<feature type="chain" id="PRO_5025558683" evidence="2">
    <location>
        <begin position="21"/>
        <end position="519"/>
    </location>
</feature>
<dbReference type="AlphaFoldDB" id="A0A6A6BS86"/>
<dbReference type="Proteomes" id="UP000799438">
    <property type="component" value="Unassembled WGS sequence"/>
</dbReference>
<dbReference type="RefSeq" id="XP_033402667.1">
    <property type="nucleotide sequence ID" value="XM_033542844.1"/>
</dbReference>
<dbReference type="Pfam" id="PF23865">
    <property type="entry name" value="DUF7223"/>
    <property type="match status" value="1"/>
</dbReference>